<evidence type="ECO:0000313" key="1">
    <source>
        <dbReference type="EMBL" id="RNA14673.1"/>
    </source>
</evidence>
<dbReference type="AlphaFoldDB" id="A0A3M7QTR1"/>
<dbReference type="Proteomes" id="UP000276133">
    <property type="component" value="Unassembled WGS sequence"/>
</dbReference>
<keyword evidence="2" id="KW-1185">Reference proteome</keyword>
<protein>
    <submittedName>
        <fullName evidence="1">Uncharacterized protein</fullName>
    </submittedName>
</protein>
<sequence>MNGLPIQLSTTRTTNLAKKSASKLQSCPILFQFKLKHTLKKSVTSDMWHKNGIKNLTIFHIDLLKNFSKPSMSISSRKISVIKFKSLITHLAFIKTESLKFASKLFFPDKSMSFQLSIGIEFSSFKSESSSDVFSPIIFEFDEFDFERDVVGKYGQKINVTIPRLYYVKRCMCIDRADEHNIVNFVCHWIYAHLVTIEAFRF</sequence>
<reference evidence="1 2" key="1">
    <citation type="journal article" date="2018" name="Sci. Rep.">
        <title>Genomic signatures of local adaptation to the degree of environmental predictability in rotifers.</title>
        <authorList>
            <person name="Franch-Gras L."/>
            <person name="Hahn C."/>
            <person name="Garcia-Roger E.M."/>
            <person name="Carmona M.J."/>
            <person name="Serra M."/>
            <person name="Gomez A."/>
        </authorList>
    </citation>
    <scope>NUCLEOTIDE SEQUENCE [LARGE SCALE GENOMIC DNA]</scope>
    <source>
        <strain evidence="1">HYR1</strain>
    </source>
</reference>
<name>A0A3M7QTR1_BRAPC</name>
<accession>A0A3M7QTR1</accession>
<dbReference type="EMBL" id="REGN01005133">
    <property type="protein sequence ID" value="RNA14673.1"/>
    <property type="molecule type" value="Genomic_DNA"/>
</dbReference>
<comment type="caution">
    <text evidence="1">The sequence shown here is derived from an EMBL/GenBank/DDBJ whole genome shotgun (WGS) entry which is preliminary data.</text>
</comment>
<proteinExistence type="predicted"/>
<evidence type="ECO:0000313" key="2">
    <source>
        <dbReference type="Proteomes" id="UP000276133"/>
    </source>
</evidence>
<organism evidence="1 2">
    <name type="scientific">Brachionus plicatilis</name>
    <name type="common">Marine rotifer</name>
    <name type="synonym">Brachionus muelleri</name>
    <dbReference type="NCBI Taxonomy" id="10195"/>
    <lineage>
        <taxon>Eukaryota</taxon>
        <taxon>Metazoa</taxon>
        <taxon>Spiralia</taxon>
        <taxon>Gnathifera</taxon>
        <taxon>Rotifera</taxon>
        <taxon>Eurotatoria</taxon>
        <taxon>Monogononta</taxon>
        <taxon>Pseudotrocha</taxon>
        <taxon>Ploima</taxon>
        <taxon>Brachionidae</taxon>
        <taxon>Brachionus</taxon>
    </lineage>
</organism>
<gene>
    <name evidence="1" type="ORF">BpHYR1_052297</name>
</gene>